<dbReference type="Proteomes" id="UP000292702">
    <property type="component" value="Unassembled WGS sequence"/>
</dbReference>
<reference evidence="1 2" key="1">
    <citation type="submission" date="2018-11" db="EMBL/GenBank/DDBJ databases">
        <title>Genome assembly of Steccherinum ochraceum LE-BIN_3174, the white-rot fungus of the Steccherinaceae family (The Residual Polyporoid clade, Polyporales, Basidiomycota).</title>
        <authorList>
            <person name="Fedorova T.V."/>
            <person name="Glazunova O.A."/>
            <person name="Landesman E.O."/>
            <person name="Moiseenko K.V."/>
            <person name="Psurtseva N.V."/>
            <person name="Savinova O.S."/>
            <person name="Shakhova N.V."/>
            <person name="Tyazhelova T.V."/>
            <person name="Vasina D.V."/>
        </authorList>
    </citation>
    <scope>NUCLEOTIDE SEQUENCE [LARGE SCALE GENOMIC DNA]</scope>
    <source>
        <strain evidence="1 2">LE-BIN_3174</strain>
    </source>
</reference>
<evidence type="ECO:0000313" key="1">
    <source>
        <dbReference type="EMBL" id="TCD64206.1"/>
    </source>
</evidence>
<dbReference type="EMBL" id="RWJN01000250">
    <property type="protein sequence ID" value="TCD64206.1"/>
    <property type="molecule type" value="Genomic_DNA"/>
</dbReference>
<protein>
    <submittedName>
        <fullName evidence="1">Uncharacterized protein</fullName>
    </submittedName>
</protein>
<sequence length="779" mass="88232">MATLRRQFVSAMHCMFLDQTEANFRFLTSIGRAVRSIPTTISIYSANLKVLRRAKPVAIEEDAKELDLSRSRSIFWLLEVSTDPKIRLDTLLLLPQSDWTLDALRENLSVDMLDFLLDHLVRCFEKGTDGMHLMTSKEEQAVQICDAFLFVYWELHILDVRTATCWILGPGRSFAQSHHEILDCLMLPFTQSDRKAKHLPLHLMFLTIRSHVDELWHYVKSIAPRLGELQPKSDELWSTLQRKRTTSTVPVTGPSRFARPRLHLHTLILMSQISRRDKWGLSNNLEQLRNVIAHCCELGPSATEHIITCSVAFATTLGYELKGDASLGIITTPKQVSISAAHAILEGIPREIEEYEQNEEDACHLVHSGLAVLTANIRLLVSLRTPDIANHLLKLCTWMYDRLVNQRYAAQWVRTLAGFLRLVIYAVSTTEFPYHLSPEGWCPDPAHLKWLPTFLQKLSSLSGEQSGTLGEDEVHHAAADTFLLLARGGSIGLISEDGLFATFDWVIGLSFPAEWPPNIKQIPLFRLQMAMIGVVDALIRIPGHLPPDFISQLRTRIVSSLPNVVTHPTQSLSKSESENFKAIYERDKAFIDTLLSLTPQSSDRESWLNDSVNDAYVRAWAHIVHRWLIPDPDDPVSRVHDFSLASLLACTKLCQATAADWGDDLACIQRVAVVAVWHEWFAWYWTDKAPEDLDALVERTRIVMKLDARSAVGVGAYVSELRYYMTRIRKDYPSHVEGLHFPDLISTVEGREAEIKELKNWALPAATSPGILTQGQRLR</sequence>
<comment type="caution">
    <text evidence="1">The sequence shown here is derived from an EMBL/GenBank/DDBJ whole genome shotgun (WGS) entry which is preliminary data.</text>
</comment>
<name>A0A4R0RBE6_9APHY</name>
<keyword evidence="2" id="KW-1185">Reference proteome</keyword>
<accession>A0A4R0RBE6</accession>
<proteinExistence type="predicted"/>
<gene>
    <name evidence="1" type="ORF">EIP91_004440</name>
</gene>
<dbReference type="AlphaFoldDB" id="A0A4R0RBE6"/>
<dbReference type="OrthoDB" id="10677499at2759"/>
<evidence type="ECO:0000313" key="2">
    <source>
        <dbReference type="Proteomes" id="UP000292702"/>
    </source>
</evidence>
<organism evidence="1 2">
    <name type="scientific">Steccherinum ochraceum</name>
    <dbReference type="NCBI Taxonomy" id="92696"/>
    <lineage>
        <taxon>Eukaryota</taxon>
        <taxon>Fungi</taxon>
        <taxon>Dikarya</taxon>
        <taxon>Basidiomycota</taxon>
        <taxon>Agaricomycotina</taxon>
        <taxon>Agaricomycetes</taxon>
        <taxon>Polyporales</taxon>
        <taxon>Steccherinaceae</taxon>
        <taxon>Steccherinum</taxon>
    </lineage>
</organism>